<keyword evidence="7" id="KW-0433">Leucine-rich repeat</keyword>
<dbReference type="InterPro" id="IPR001611">
    <property type="entry name" value="Leu-rich_rpt"/>
</dbReference>
<evidence type="ECO:0000256" key="5">
    <source>
        <dbReference type="ARBA" id="ARBA00022527"/>
    </source>
</evidence>
<evidence type="ECO:0000256" key="2">
    <source>
        <dbReference type="ARBA" id="ARBA00004479"/>
    </source>
</evidence>
<dbReference type="Pfam" id="PF13855">
    <property type="entry name" value="LRR_8"/>
    <property type="match status" value="1"/>
</dbReference>
<keyword evidence="9 22" id="KW-0812">Transmembrane</keyword>
<evidence type="ECO:0000256" key="1">
    <source>
        <dbReference type="ARBA" id="ARBA00004236"/>
    </source>
</evidence>
<reference evidence="24 25" key="1">
    <citation type="journal article" date="2022" name="Nat. Genet.">
        <title>Improved pea reference genome and pan-genome highlight genomic features and evolutionary characteristics.</title>
        <authorList>
            <person name="Yang T."/>
            <person name="Liu R."/>
            <person name="Luo Y."/>
            <person name="Hu S."/>
            <person name="Wang D."/>
            <person name="Wang C."/>
            <person name="Pandey M.K."/>
            <person name="Ge S."/>
            <person name="Xu Q."/>
            <person name="Li N."/>
            <person name="Li G."/>
            <person name="Huang Y."/>
            <person name="Saxena R.K."/>
            <person name="Ji Y."/>
            <person name="Li M."/>
            <person name="Yan X."/>
            <person name="He Y."/>
            <person name="Liu Y."/>
            <person name="Wang X."/>
            <person name="Xiang C."/>
            <person name="Varshney R.K."/>
            <person name="Ding H."/>
            <person name="Gao S."/>
            <person name="Zong X."/>
        </authorList>
    </citation>
    <scope>NUCLEOTIDE SEQUENCE [LARGE SCALE GENOMIC DNA]</scope>
    <source>
        <strain evidence="24 25">cv. Zhongwan 6</strain>
    </source>
</reference>
<comment type="subcellular location">
    <subcellularLocation>
        <location evidence="1">Cell membrane</location>
    </subcellularLocation>
    <subcellularLocation>
        <location evidence="2">Membrane</location>
        <topology evidence="2">Single-pass type I membrane protein</topology>
    </subcellularLocation>
</comment>
<dbReference type="Pfam" id="PF00069">
    <property type="entry name" value="Pkinase"/>
    <property type="match status" value="1"/>
</dbReference>
<evidence type="ECO:0000256" key="17">
    <source>
        <dbReference type="ARBA" id="ARBA00023170"/>
    </source>
</evidence>
<protein>
    <recommendedName>
        <fullName evidence="4">non-specific serine/threonine protein kinase</fullName>
        <ecNumber evidence="4">2.7.11.1</ecNumber>
    </recommendedName>
</protein>
<dbReference type="InterPro" id="IPR032675">
    <property type="entry name" value="LRR_dom_sf"/>
</dbReference>
<keyword evidence="11" id="KW-0677">Repeat</keyword>
<dbReference type="InterPro" id="IPR017441">
    <property type="entry name" value="Protein_kinase_ATP_BS"/>
</dbReference>
<dbReference type="FunFam" id="3.80.10.10:FF:000041">
    <property type="entry name" value="LRR receptor-like serine/threonine-protein kinase ERECTA"/>
    <property type="match status" value="1"/>
</dbReference>
<keyword evidence="5" id="KW-0723">Serine/threonine-protein kinase</keyword>
<evidence type="ECO:0000256" key="15">
    <source>
        <dbReference type="ARBA" id="ARBA00022989"/>
    </source>
</evidence>
<dbReference type="Proteomes" id="UP001058974">
    <property type="component" value="Chromosome 4"/>
</dbReference>
<dbReference type="SMART" id="SM00220">
    <property type="entry name" value="S_TKc"/>
    <property type="match status" value="1"/>
</dbReference>
<dbReference type="Pfam" id="PF13516">
    <property type="entry name" value="LRR_6"/>
    <property type="match status" value="1"/>
</dbReference>
<comment type="similarity">
    <text evidence="3">Belongs to the protein kinase superfamily. Ser/Thr protein kinase family.</text>
</comment>
<evidence type="ECO:0000256" key="3">
    <source>
        <dbReference type="ARBA" id="ARBA00008684"/>
    </source>
</evidence>
<evidence type="ECO:0000256" key="21">
    <source>
        <dbReference type="PROSITE-ProRule" id="PRU10141"/>
    </source>
</evidence>
<evidence type="ECO:0000256" key="4">
    <source>
        <dbReference type="ARBA" id="ARBA00012513"/>
    </source>
</evidence>
<evidence type="ECO:0000256" key="20">
    <source>
        <dbReference type="ARBA" id="ARBA00048679"/>
    </source>
</evidence>
<dbReference type="PROSITE" id="PS00108">
    <property type="entry name" value="PROTEIN_KINASE_ST"/>
    <property type="match status" value="1"/>
</dbReference>
<keyword evidence="25" id="KW-1185">Reference proteome</keyword>
<evidence type="ECO:0000256" key="16">
    <source>
        <dbReference type="ARBA" id="ARBA00023136"/>
    </source>
</evidence>
<keyword evidence="6" id="KW-0597">Phosphoprotein</keyword>
<evidence type="ECO:0000256" key="8">
    <source>
        <dbReference type="ARBA" id="ARBA00022679"/>
    </source>
</evidence>
<dbReference type="GO" id="GO:0004674">
    <property type="term" value="F:protein serine/threonine kinase activity"/>
    <property type="evidence" value="ECO:0007669"/>
    <property type="project" value="UniProtKB-KW"/>
</dbReference>
<dbReference type="InterPro" id="IPR013210">
    <property type="entry name" value="LRR_N_plant-typ"/>
</dbReference>
<dbReference type="CDD" id="cd09272">
    <property type="entry name" value="RNase_HI_RT_Ty1"/>
    <property type="match status" value="1"/>
</dbReference>
<dbReference type="FunFam" id="1.10.510.10:FF:000309">
    <property type="entry name" value="Leucine-rich repeat receptor-like protein kinase"/>
    <property type="match status" value="1"/>
</dbReference>
<evidence type="ECO:0000256" key="9">
    <source>
        <dbReference type="ARBA" id="ARBA00022692"/>
    </source>
</evidence>
<evidence type="ECO:0000256" key="11">
    <source>
        <dbReference type="ARBA" id="ARBA00022737"/>
    </source>
</evidence>
<evidence type="ECO:0000256" key="19">
    <source>
        <dbReference type="ARBA" id="ARBA00047899"/>
    </source>
</evidence>
<keyword evidence="10" id="KW-0732">Signal</keyword>
<evidence type="ECO:0000256" key="12">
    <source>
        <dbReference type="ARBA" id="ARBA00022741"/>
    </source>
</evidence>
<keyword evidence="17" id="KW-0675">Receptor</keyword>
<dbReference type="Gramene" id="Psat04G0160200-T1">
    <property type="protein sequence ID" value="KAI5416634.1"/>
    <property type="gene ID" value="KIW84_041602"/>
</dbReference>
<evidence type="ECO:0000259" key="23">
    <source>
        <dbReference type="PROSITE" id="PS50011"/>
    </source>
</evidence>
<feature type="domain" description="Protein kinase" evidence="23">
    <location>
        <begin position="849"/>
        <end position="1116"/>
    </location>
</feature>
<dbReference type="Gene3D" id="1.10.510.10">
    <property type="entry name" value="Transferase(Phosphotransferase) domain 1"/>
    <property type="match status" value="1"/>
</dbReference>
<evidence type="ECO:0000256" key="22">
    <source>
        <dbReference type="SAM" id="Phobius"/>
    </source>
</evidence>
<evidence type="ECO:0000256" key="18">
    <source>
        <dbReference type="ARBA" id="ARBA00023180"/>
    </source>
</evidence>
<comment type="caution">
    <text evidence="24">The sequence shown here is derived from an EMBL/GenBank/DDBJ whole genome shotgun (WGS) entry which is preliminary data.</text>
</comment>
<feature type="transmembrane region" description="Helical" evidence="22">
    <location>
        <begin position="766"/>
        <end position="793"/>
    </location>
</feature>
<evidence type="ECO:0000256" key="10">
    <source>
        <dbReference type="ARBA" id="ARBA00022729"/>
    </source>
</evidence>
<comment type="catalytic activity">
    <reaction evidence="19">
        <text>L-threonyl-[protein] + ATP = O-phospho-L-threonyl-[protein] + ADP + H(+)</text>
        <dbReference type="Rhea" id="RHEA:46608"/>
        <dbReference type="Rhea" id="RHEA-COMP:11060"/>
        <dbReference type="Rhea" id="RHEA-COMP:11605"/>
        <dbReference type="ChEBI" id="CHEBI:15378"/>
        <dbReference type="ChEBI" id="CHEBI:30013"/>
        <dbReference type="ChEBI" id="CHEBI:30616"/>
        <dbReference type="ChEBI" id="CHEBI:61977"/>
        <dbReference type="ChEBI" id="CHEBI:456216"/>
        <dbReference type="EC" id="2.7.11.1"/>
    </reaction>
</comment>
<accession>A0A9D5ARU8</accession>
<dbReference type="PANTHER" id="PTHR48053:SF158">
    <property type="entry name" value="MDIS1-INTERACTING RECEPTOR LIKE KINASE 2-LIKE"/>
    <property type="match status" value="1"/>
</dbReference>
<name>A0A9D5ARU8_PEA</name>
<evidence type="ECO:0000313" key="24">
    <source>
        <dbReference type="EMBL" id="KAI5416634.1"/>
    </source>
</evidence>
<dbReference type="EC" id="2.7.11.1" evidence="4"/>
<evidence type="ECO:0000313" key="25">
    <source>
        <dbReference type="Proteomes" id="UP001058974"/>
    </source>
</evidence>
<feature type="binding site" evidence="21">
    <location>
        <position position="878"/>
    </location>
    <ligand>
        <name>ATP</name>
        <dbReference type="ChEBI" id="CHEBI:30616"/>
    </ligand>
</feature>
<dbReference type="SMART" id="SM00369">
    <property type="entry name" value="LRR_TYP"/>
    <property type="match status" value="6"/>
</dbReference>
<keyword evidence="12 21" id="KW-0547">Nucleotide-binding</keyword>
<comment type="catalytic activity">
    <reaction evidence="20">
        <text>L-seryl-[protein] + ATP = O-phospho-L-seryl-[protein] + ADP + H(+)</text>
        <dbReference type="Rhea" id="RHEA:17989"/>
        <dbReference type="Rhea" id="RHEA-COMP:9863"/>
        <dbReference type="Rhea" id="RHEA-COMP:11604"/>
        <dbReference type="ChEBI" id="CHEBI:15378"/>
        <dbReference type="ChEBI" id="CHEBI:29999"/>
        <dbReference type="ChEBI" id="CHEBI:30616"/>
        <dbReference type="ChEBI" id="CHEBI:83421"/>
        <dbReference type="ChEBI" id="CHEBI:456216"/>
        <dbReference type="EC" id="2.7.11.1"/>
    </reaction>
</comment>
<organism evidence="24 25">
    <name type="scientific">Pisum sativum</name>
    <name type="common">Garden pea</name>
    <name type="synonym">Lathyrus oleraceus</name>
    <dbReference type="NCBI Taxonomy" id="3888"/>
    <lineage>
        <taxon>Eukaryota</taxon>
        <taxon>Viridiplantae</taxon>
        <taxon>Streptophyta</taxon>
        <taxon>Embryophyta</taxon>
        <taxon>Tracheophyta</taxon>
        <taxon>Spermatophyta</taxon>
        <taxon>Magnoliopsida</taxon>
        <taxon>eudicotyledons</taxon>
        <taxon>Gunneridae</taxon>
        <taxon>Pentapetalae</taxon>
        <taxon>rosids</taxon>
        <taxon>fabids</taxon>
        <taxon>Fabales</taxon>
        <taxon>Fabaceae</taxon>
        <taxon>Papilionoideae</taxon>
        <taxon>50 kb inversion clade</taxon>
        <taxon>NPAAA clade</taxon>
        <taxon>Hologalegina</taxon>
        <taxon>IRL clade</taxon>
        <taxon>Fabeae</taxon>
        <taxon>Lathyrus</taxon>
    </lineage>
</organism>
<keyword evidence="18" id="KW-0325">Glycoprotein</keyword>
<keyword evidence="14 21" id="KW-0067">ATP-binding</keyword>
<dbReference type="Pfam" id="PF08263">
    <property type="entry name" value="LRRNT_2"/>
    <property type="match status" value="1"/>
</dbReference>
<dbReference type="CDD" id="cd14066">
    <property type="entry name" value="STKc_IRAK"/>
    <property type="match status" value="1"/>
</dbReference>
<dbReference type="InterPro" id="IPR011009">
    <property type="entry name" value="Kinase-like_dom_sf"/>
</dbReference>
<evidence type="ECO:0000256" key="13">
    <source>
        <dbReference type="ARBA" id="ARBA00022777"/>
    </source>
</evidence>
<dbReference type="GO" id="GO:0005524">
    <property type="term" value="F:ATP binding"/>
    <property type="evidence" value="ECO:0007669"/>
    <property type="project" value="UniProtKB-UniRule"/>
</dbReference>
<dbReference type="FunFam" id="3.30.200.20:FF:000309">
    <property type="entry name" value="Leucine-rich repeat receptor protein kinase MSP1"/>
    <property type="match status" value="1"/>
</dbReference>
<dbReference type="InterPro" id="IPR003591">
    <property type="entry name" value="Leu-rich_rpt_typical-subtyp"/>
</dbReference>
<dbReference type="Gene3D" id="3.80.10.10">
    <property type="entry name" value="Ribonuclease Inhibitor"/>
    <property type="match status" value="6"/>
</dbReference>
<sequence length="1132" mass="125521">MASRIVDRVGFIQENSVLHRDSQSAIYLAKNSAFHSFTKHIDLHYHFIRTLLEDEILTLRKILGSSLVVGDSLDTDKQILLRLKKYLDNKTLADRGKYIYWNNDSSDSSPCEWKGILCNNAKRVISIDLSYSDITGEIFQSFSELTELTHLDLSQNTLFGNFPDDLRNCRKLLHLNLSHNILEGELNVSGLTTLETLDLSLNRFHGEIGLLDFPSVCGNLVTLNVSGNNLTGEIGDTFDQCLNLKYLDLSTNKLSGGLWNGFARLKQFSVAENLLNGNVSSEAFPLNCELVELDLSQNSFFGEAPKEISNCKNLTMLNLSTNNFTGAIPIEIGSISLLKGLYLGGNNFSRDIPETLLKLSNLVFLDLSRNNFGGDIQKIFGNFKQVRFLLLHSNSYTGGLLSSGIVTLPNITRLDLSFNKFSGLLPVEISHMQSLELLMLSYNQFNGTIPSEFGNMHNLQALDLAFNQLSGPIPPSLGNLRSLLWLMLADNSLNGTIPSELGNCTSLLWLNLANNNLTGKFPQELSKIGKNAMETFELNRRKDGIVAGSGECLAMKRWIPADYPPFSFVYDILTRKNCRGLWNKLLKGYGIFPFCTPGSSLRLPLISGYVQLSGNKLSGEIPSEIGTMVNFSLLHLGFNSFSGKLPPELGDIPLVVLNLTTNNFSGEIPTEIGNFICLQNLDLSRNNFSGNFPSSLNKVAELNKFNISYNPFIQGVVSSSGQFVTFGKDSYFGDPLLILPQFIDNSTTRNDKNMTHNKDHKKPTKLTVFLVFLTITLVFIIFSFLTIIVCALVKSPSDQYLLRDHTKHCNDSSSSGIESPQWLSDSVKVIRLNKTAFTYADILKATNTFSESRIIGRGGFGTVYKGFFADGRQVAVKKLLSEGREGEKEFQAEMEVLSGHGFGWPHPNLVTLYGWCLNNSEKILVYEYIEGGSLEDLVTDKTGLTRKKRLQIAIDVARALVYLHHECDPSIVHRDVKASNVLLDKEGKAKVTDFGLARVVNVGDSHVSTMVAGTVGYVAPEYGQTMKATTKGDVYSYGVLVMELATGRKAVDGGEECLVEWTRRVMMGRKQQQYHHVLSYLGSEEMVELLCIGLKCTNETPNGRPNMKQVLAMLILISKSNVGDSSDLGHIV</sequence>
<evidence type="ECO:0000256" key="6">
    <source>
        <dbReference type="ARBA" id="ARBA00022553"/>
    </source>
</evidence>
<dbReference type="PROSITE" id="PS00107">
    <property type="entry name" value="PROTEIN_KINASE_ATP"/>
    <property type="match status" value="1"/>
</dbReference>
<dbReference type="Gene3D" id="3.30.200.20">
    <property type="entry name" value="Phosphorylase Kinase, domain 1"/>
    <property type="match status" value="1"/>
</dbReference>
<dbReference type="InterPro" id="IPR000719">
    <property type="entry name" value="Prot_kinase_dom"/>
</dbReference>
<dbReference type="Pfam" id="PF00560">
    <property type="entry name" value="LRR_1"/>
    <property type="match status" value="9"/>
</dbReference>
<dbReference type="SUPFAM" id="SSF52058">
    <property type="entry name" value="L domain-like"/>
    <property type="match status" value="3"/>
</dbReference>
<dbReference type="PANTHER" id="PTHR48053">
    <property type="entry name" value="LEUCINE RICH REPEAT FAMILY PROTEIN, EXPRESSED"/>
    <property type="match status" value="1"/>
</dbReference>
<dbReference type="InterPro" id="IPR051716">
    <property type="entry name" value="Plant_RL_S/T_kinase"/>
</dbReference>
<dbReference type="FunFam" id="3.80.10.10:FF:000691">
    <property type="entry name" value="Putative LRR receptor-like serine/threonine-protein kinase"/>
    <property type="match status" value="1"/>
</dbReference>
<proteinExistence type="inferred from homology"/>
<dbReference type="GO" id="GO:0005886">
    <property type="term" value="C:plasma membrane"/>
    <property type="evidence" value="ECO:0007669"/>
    <property type="project" value="UniProtKB-SubCell"/>
</dbReference>
<keyword evidence="15 22" id="KW-1133">Transmembrane helix</keyword>
<keyword evidence="16 22" id="KW-0472">Membrane</keyword>
<dbReference type="InterPro" id="IPR008271">
    <property type="entry name" value="Ser/Thr_kinase_AS"/>
</dbReference>
<keyword evidence="13" id="KW-0418">Kinase</keyword>
<gene>
    <name evidence="24" type="ORF">KIW84_041602</name>
</gene>
<dbReference type="PROSITE" id="PS50011">
    <property type="entry name" value="PROTEIN_KINASE_DOM"/>
    <property type="match status" value="1"/>
</dbReference>
<keyword evidence="8" id="KW-0808">Transferase</keyword>
<dbReference type="SUPFAM" id="SSF56112">
    <property type="entry name" value="Protein kinase-like (PK-like)"/>
    <property type="match status" value="1"/>
</dbReference>
<evidence type="ECO:0000256" key="7">
    <source>
        <dbReference type="ARBA" id="ARBA00022614"/>
    </source>
</evidence>
<dbReference type="AlphaFoldDB" id="A0A9D5ARU8"/>
<dbReference type="EMBL" id="JAMSHJ010000004">
    <property type="protein sequence ID" value="KAI5416634.1"/>
    <property type="molecule type" value="Genomic_DNA"/>
</dbReference>
<evidence type="ECO:0000256" key="14">
    <source>
        <dbReference type="ARBA" id="ARBA00022840"/>
    </source>
</evidence>